<dbReference type="EMBL" id="JACIDN010000010">
    <property type="protein sequence ID" value="MBB3905117.1"/>
    <property type="molecule type" value="Genomic_DNA"/>
</dbReference>
<protein>
    <recommendedName>
        <fullName evidence="5">DUF2280 domain-containing protein</fullName>
    </recommendedName>
</protein>
<dbReference type="AlphaFoldDB" id="A0A7W6ASE6"/>
<evidence type="ECO:0008006" key="5">
    <source>
        <dbReference type="Google" id="ProtNLM"/>
    </source>
</evidence>
<evidence type="ECO:0000313" key="3">
    <source>
        <dbReference type="Proteomes" id="UP000517759"/>
    </source>
</evidence>
<reference evidence="4" key="2">
    <citation type="journal article" date="2019" name="Int. J. Syst. Evol. Microbiol.">
        <title>The Global Catalogue of Microorganisms (GCM) 10K type strain sequencing project: providing services to taxonomists for standard genome sequencing and annotation.</title>
        <authorList>
            <consortium name="The Broad Institute Genomics Platform"/>
            <consortium name="The Broad Institute Genome Sequencing Center for Infectious Disease"/>
            <person name="Wu L."/>
            <person name="Ma J."/>
        </authorList>
    </citation>
    <scope>NUCLEOTIDE SEQUENCE [LARGE SCALE GENOMIC DNA]</scope>
    <source>
        <strain evidence="4">NBRC 107710</strain>
    </source>
</reference>
<dbReference type="EMBL" id="BSPG01000011">
    <property type="protein sequence ID" value="GLS44375.1"/>
    <property type="molecule type" value="Genomic_DNA"/>
</dbReference>
<proteinExistence type="predicted"/>
<dbReference type="InterPro" id="IPR018738">
    <property type="entry name" value="DUF2280"/>
</dbReference>
<reference evidence="2 3" key="3">
    <citation type="submission" date="2020-08" db="EMBL/GenBank/DDBJ databases">
        <title>Genomic Encyclopedia of Type Strains, Phase IV (KMG-IV): sequencing the most valuable type-strain genomes for metagenomic binning, comparative biology and taxonomic classification.</title>
        <authorList>
            <person name="Goeker M."/>
        </authorList>
    </citation>
    <scope>NUCLEOTIDE SEQUENCE [LARGE SCALE GENOMIC DNA]</scope>
    <source>
        <strain evidence="2 3">DSM 24105</strain>
    </source>
</reference>
<reference evidence="1" key="1">
    <citation type="journal article" date="2014" name="Int. J. Syst. Evol. Microbiol.">
        <title>Complete genome of a new Firmicutes species belonging to the dominant human colonic microbiota ('Ruminococcus bicirculans') reveals two chromosomes and a selective capacity to utilize plant glucans.</title>
        <authorList>
            <consortium name="NISC Comparative Sequencing Program"/>
            <person name="Wegmann U."/>
            <person name="Louis P."/>
            <person name="Goesmann A."/>
            <person name="Henrissat B."/>
            <person name="Duncan S.H."/>
            <person name="Flint H.J."/>
        </authorList>
    </citation>
    <scope>NUCLEOTIDE SEQUENCE</scope>
    <source>
        <strain evidence="1">NBRC 107710</strain>
    </source>
</reference>
<dbReference type="Proteomes" id="UP000517759">
    <property type="component" value="Unassembled WGS sequence"/>
</dbReference>
<sequence>MSALSDEVKTFIVQQLACFDPPSAVVKAVKDQFDLVVTPQQAEAYNPERRAGRNLSEEYREIFRATRERFLEDTASIGISHRVSRLRTLDRLATRAETMGNIGLAAQLVMQAAKEVGDVFTNRQRIDASHTVRSHEDALSALE</sequence>
<dbReference type="Proteomes" id="UP001156881">
    <property type="component" value="Unassembled WGS sequence"/>
</dbReference>
<reference evidence="1" key="4">
    <citation type="submission" date="2023-01" db="EMBL/GenBank/DDBJ databases">
        <title>Draft genome sequence of Methylobacterium brachythecii strain NBRC 107710.</title>
        <authorList>
            <person name="Sun Q."/>
            <person name="Mori K."/>
        </authorList>
    </citation>
    <scope>NUCLEOTIDE SEQUENCE</scope>
    <source>
        <strain evidence="1">NBRC 107710</strain>
    </source>
</reference>
<evidence type="ECO:0000313" key="4">
    <source>
        <dbReference type="Proteomes" id="UP001156881"/>
    </source>
</evidence>
<keyword evidence="4" id="KW-1185">Reference proteome</keyword>
<comment type="caution">
    <text evidence="2">The sequence shown here is derived from an EMBL/GenBank/DDBJ whole genome shotgun (WGS) entry which is preliminary data.</text>
</comment>
<gene>
    <name evidence="1" type="ORF">GCM10007884_23630</name>
    <name evidence="2" type="ORF">GGR33_004645</name>
</gene>
<name>A0A7W6ASE6_9HYPH</name>
<organism evidence="2 3">
    <name type="scientific">Methylobacterium brachythecii</name>
    <dbReference type="NCBI Taxonomy" id="1176177"/>
    <lineage>
        <taxon>Bacteria</taxon>
        <taxon>Pseudomonadati</taxon>
        <taxon>Pseudomonadota</taxon>
        <taxon>Alphaproteobacteria</taxon>
        <taxon>Hyphomicrobiales</taxon>
        <taxon>Methylobacteriaceae</taxon>
        <taxon>Methylobacterium</taxon>
    </lineage>
</organism>
<dbReference type="Pfam" id="PF10045">
    <property type="entry name" value="DUF2280"/>
    <property type="match status" value="1"/>
</dbReference>
<dbReference type="RefSeq" id="WP_183511212.1">
    <property type="nucleotide sequence ID" value="NZ_BSPG01000011.1"/>
</dbReference>
<accession>A0A7W6ASE6</accession>
<evidence type="ECO:0000313" key="2">
    <source>
        <dbReference type="EMBL" id="MBB3905117.1"/>
    </source>
</evidence>
<evidence type="ECO:0000313" key="1">
    <source>
        <dbReference type="EMBL" id="GLS44375.1"/>
    </source>
</evidence>